<dbReference type="Pfam" id="PF18565">
    <property type="entry name" value="Glyco_hydro2_C5"/>
    <property type="match status" value="1"/>
</dbReference>
<organism evidence="9 10">
    <name type="scientific">Flavobacterium flevense</name>
    <dbReference type="NCBI Taxonomy" id="983"/>
    <lineage>
        <taxon>Bacteria</taxon>
        <taxon>Pseudomonadati</taxon>
        <taxon>Bacteroidota</taxon>
        <taxon>Flavobacteriia</taxon>
        <taxon>Flavobacteriales</taxon>
        <taxon>Flavobacteriaceae</taxon>
        <taxon>Flavobacterium</taxon>
    </lineage>
</organism>
<dbReference type="SUPFAM" id="SSF49373">
    <property type="entry name" value="Invasin/intimin cell-adhesion fragments"/>
    <property type="match status" value="1"/>
</dbReference>
<dbReference type="PANTHER" id="PTHR42732">
    <property type="entry name" value="BETA-GALACTOSIDASE"/>
    <property type="match status" value="1"/>
</dbReference>
<feature type="domain" description="Glycoside hydrolase family 2" evidence="8">
    <location>
        <begin position="644"/>
        <end position="735"/>
    </location>
</feature>
<keyword evidence="10" id="KW-1185">Reference proteome</keyword>
<dbReference type="STRING" id="983.SAMN05443543_11316"/>
<dbReference type="SUPFAM" id="SSF49303">
    <property type="entry name" value="beta-Galactosidase/glucuronidase domain"/>
    <property type="match status" value="1"/>
</dbReference>
<dbReference type="InterPro" id="IPR006104">
    <property type="entry name" value="Glyco_hydro_2_N"/>
</dbReference>
<keyword evidence="3" id="KW-0326">Glycosidase</keyword>
<dbReference type="GO" id="GO:0004553">
    <property type="term" value="F:hydrolase activity, hydrolyzing O-glycosyl compounds"/>
    <property type="evidence" value="ECO:0007669"/>
    <property type="project" value="InterPro"/>
</dbReference>
<feature type="domain" description="Glycoside hydrolase family 2 immunoglobulin-like beta-sandwich" evidence="4">
    <location>
        <begin position="192"/>
        <end position="293"/>
    </location>
</feature>
<dbReference type="Pfam" id="PF00703">
    <property type="entry name" value="Glyco_hydro_2"/>
    <property type="match status" value="1"/>
</dbReference>
<dbReference type="InterPro" id="IPR006103">
    <property type="entry name" value="Glyco_hydro_2_cat"/>
</dbReference>
<feature type="domain" description="DUF4982" evidence="7">
    <location>
        <begin position="566"/>
        <end position="626"/>
    </location>
</feature>
<protein>
    <submittedName>
        <fullName evidence="9">Beta-galactosidase</fullName>
    </submittedName>
</protein>
<reference evidence="9 10" key="1">
    <citation type="submission" date="2019-06" db="EMBL/GenBank/DDBJ databases">
        <title>Whole genome shotgun sequence of Flavobacterium flevense NBRC 14960.</title>
        <authorList>
            <person name="Hosoyama A."/>
            <person name="Uohara A."/>
            <person name="Ohji S."/>
            <person name="Ichikawa N."/>
        </authorList>
    </citation>
    <scope>NUCLEOTIDE SEQUENCE [LARGE SCALE GENOMIC DNA]</scope>
    <source>
        <strain evidence="9 10">NBRC 14960</strain>
    </source>
</reference>
<dbReference type="Proteomes" id="UP000316775">
    <property type="component" value="Unassembled WGS sequence"/>
</dbReference>
<dbReference type="Pfam" id="PF16355">
    <property type="entry name" value="DUF4982"/>
    <property type="match status" value="1"/>
</dbReference>
<dbReference type="InterPro" id="IPR032311">
    <property type="entry name" value="DUF4982"/>
</dbReference>
<evidence type="ECO:0000256" key="3">
    <source>
        <dbReference type="ARBA" id="ARBA00023295"/>
    </source>
</evidence>
<dbReference type="PANTHER" id="PTHR42732:SF1">
    <property type="entry name" value="BETA-MANNOSIDASE"/>
    <property type="match status" value="1"/>
</dbReference>
<dbReference type="SUPFAM" id="SSF51445">
    <property type="entry name" value="(Trans)glycosidases"/>
    <property type="match status" value="1"/>
</dbReference>
<sequence>MAEGNIKTHRAKINLNLDWKFHLGQTSGTPENIDFNDTNWETISVPHTMQLVSYEMDSIRETWVQEKYLRDFGWYRKTLKISAKPTEKVFIEFEGVHNATELWVNGKKAGNFAINGYVPFHFDITPFVKLNSDNLIVIKADNRYSQTIAPDPHRTDYVKFNGLYRDVYLVTTNPLHVSFNWEDFEAGVNINTPTVNKNNGTVSIKTTVKNENNTPKNCRIETKIINAEGYVITKLIQNVAIPANTNHTFRQTTTIEDDYHLWSPDSPYLYRVHSVIYDDETPVDFVENTFGFRTFQLEKGKGFVLNGKPLFLVGVNRHQNYPNIGDAVPNSFHYNEALQYKKAGINIIRLSHYTQDDSFLKACDELGIIVYEEVSTWIEWGDKTWFDNLETATRHMIRNHRNHPSIVFWGAGINHRGPVPRMQQVAKEEDPFRLTTSASSPWNGVKNEGITDLYTTMDYRRTEFPESAFTMVMEHGSSVDSEVNQFHISRYKGNKNNIAALAWLGADYNHLQPDVDDSQWKRDYMTTYGILSGYRLPKPVYKWYQSELIANPIVHIADETASKNGKIRVFSNCQMVELYHNNKLIAKQYPDNESTKSNLNHPSFIFNYNWKTGTLKAIGYTNGEKITEHSRAKQGKAHHIKLEFNINDKPFYAGGSDIRMVHAYVLDQNNEVVTSATNKIKFTISGAGKLIDNGNIDANPAILYDGVATMYIRGTENTGKITITASSKGLKNSTATITTATYNPNEIENNAKVIYDYPIARVDIGGAKQLVQFDWLEWTGNSDKNLNFKLTDYNAEITISAKNAINWLGDTAMLGDLSFVGADGLYVEKGSLLLNISGLKKGLYSIETFHHSRRSVAKMTNAIGVTVNDSKGIFTRTAGDHVVNYFIHDNTGERKPLSIKSQFQSDGTNSIILEFNNLNKEGDLSLNGFILKQIK</sequence>
<dbReference type="Pfam" id="PF02837">
    <property type="entry name" value="Glyco_hydro_2_N"/>
    <property type="match status" value="1"/>
</dbReference>
<evidence type="ECO:0000259" key="4">
    <source>
        <dbReference type="Pfam" id="PF00703"/>
    </source>
</evidence>
<dbReference type="Gene3D" id="3.20.20.80">
    <property type="entry name" value="Glycosidases"/>
    <property type="match status" value="1"/>
</dbReference>
<dbReference type="PRINTS" id="PR00132">
    <property type="entry name" value="GLHYDRLASE2"/>
</dbReference>
<evidence type="ECO:0000259" key="5">
    <source>
        <dbReference type="Pfam" id="PF02836"/>
    </source>
</evidence>
<evidence type="ECO:0000313" key="10">
    <source>
        <dbReference type="Proteomes" id="UP000316775"/>
    </source>
</evidence>
<dbReference type="InterPro" id="IPR051913">
    <property type="entry name" value="GH2_Domain-Containing"/>
</dbReference>
<dbReference type="InterPro" id="IPR006101">
    <property type="entry name" value="Glyco_hydro_2"/>
</dbReference>
<dbReference type="EMBL" id="BJNP01000020">
    <property type="protein sequence ID" value="GEC72499.1"/>
    <property type="molecule type" value="Genomic_DNA"/>
</dbReference>
<dbReference type="GO" id="GO:0005975">
    <property type="term" value="P:carbohydrate metabolic process"/>
    <property type="evidence" value="ECO:0007669"/>
    <property type="project" value="InterPro"/>
</dbReference>
<dbReference type="Pfam" id="PF02836">
    <property type="entry name" value="Glyco_hydro_2_C"/>
    <property type="match status" value="1"/>
</dbReference>
<dbReference type="SUPFAM" id="SSF49785">
    <property type="entry name" value="Galactose-binding domain-like"/>
    <property type="match status" value="1"/>
</dbReference>
<evidence type="ECO:0000259" key="7">
    <source>
        <dbReference type="Pfam" id="PF16355"/>
    </source>
</evidence>
<evidence type="ECO:0000256" key="2">
    <source>
        <dbReference type="ARBA" id="ARBA00022801"/>
    </source>
</evidence>
<dbReference type="InterPro" id="IPR008979">
    <property type="entry name" value="Galactose-bd-like_sf"/>
</dbReference>
<comment type="similarity">
    <text evidence="1">Belongs to the glycosyl hydrolase 2 family.</text>
</comment>
<evidence type="ECO:0000256" key="1">
    <source>
        <dbReference type="ARBA" id="ARBA00007401"/>
    </source>
</evidence>
<dbReference type="AlphaFoldDB" id="A0A4Y4AYV8"/>
<dbReference type="InterPro" id="IPR036156">
    <property type="entry name" value="Beta-gal/glucu_dom_sf"/>
</dbReference>
<proteinExistence type="inferred from homology"/>
<name>A0A4Y4AYV8_9FLAO</name>
<feature type="domain" description="Glycosyl hydrolases family 2 sugar binding" evidence="6">
    <location>
        <begin position="15"/>
        <end position="172"/>
    </location>
</feature>
<dbReference type="Gene3D" id="2.60.120.260">
    <property type="entry name" value="Galactose-binding domain-like"/>
    <property type="match status" value="1"/>
</dbReference>
<evidence type="ECO:0000259" key="8">
    <source>
        <dbReference type="Pfam" id="PF18565"/>
    </source>
</evidence>
<keyword evidence="2" id="KW-0378">Hydrolase</keyword>
<dbReference type="InterPro" id="IPR013783">
    <property type="entry name" value="Ig-like_fold"/>
</dbReference>
<dbReference type="InterPro" id="IPR008964">
    <property type="entry name" value="Invasin/intimin_cell_adhesion"/>
</dbReference>
<evidence type="ECO:0000313" key="9">
    <source>
        <dbReference type="EMBL" id="GEC72499.1"/>
    </source>
</evidence>
<evidence type="ECO:0000259" key="6">
    <source>
        <dbReference type="Pfam" id="PF02837"/>
    </source>
</evidence>
<comment type="caution">
    <text evidence="9">The sequence shown here is derived from an EMBL/GenBank/DDBJ whole genome shotgun (WGS) entry which is preliminary data.</text>
</comment>
<accession>A0A4Y4AYV8</accession>
<gene>
    <name evidence="9" type="ORF">FFL01_20380</name>
</gene>
<dbReference type="InterPro" id="IPR017853">
    <property type="entry name" value="GH"/>
</dbReference>
<dbReference type="InterPro" id="IPR040605">
    <property type="entry name" value="Glyco_hydro2_dom5"/>
</dbReference>
<dbReference type="InterPro" id="IPR006102">
    <property type="entry name" value="Ig-like_GH2"/>
</dbReference>
<feature type="domain" description="Glycoside hydrolase family 2 catalytic" evidence="5">
    <location>
        <begin position="300"/>
        <end position="472"/>
    </location>
</feature>
<dbReference type="Gene3D" id="2.60.40.10">
    <property type="entry name" value="Immunoglobulins"/>
    <property type="match status" value="3"/>
</dbReference>